<dbReference type="Pfam" id="PF08447">
    <property type="entry name" value="PAS_3"/>
    <property type="match status" value="1"/>
</dbReference>
<protein>
    <submittedName>
        <fullName evidence="2">PAS domain S-box protein</fullName>
    </submittedName>
</protein>
<evidence type="ECO:0000313" key="3">
    <source>
        <dbReference type="Proteomes" id="UP000509658"/>
    </source>
</evidence>
<dbReference type="EMBL" id="CP054491">
    <property type="protein sequence ID" value="QKQ28288.1"/>
    <property type="molecule type" value="Genomic_DNA"/>
</dbReference>
<accession>A0A6N0I0Y6</accession>
<dbReference type="KEGG" id="rev:HUE57_14440"/>
<proteinExistence type="predicted"/>
<gene>
    <name evidence="2" type="ORF">HUE57_14440</name>
</gene>
<reference evidence="2 3" key="1">
    <citation type="submission" date="2020-05" db="EMBL/GenBank/DDBJ databases">
        <title>Horizontal transmission and recombination maintain forever young bacterial symbiont genomes.</title>
        <authorList>
            <person name="Russell S.L."/>
            <person name="Pepper-Tunick E."/>
            <person name="Svedberg J."/>
            <person name="Byrne A."/>
            <person name="Ruelas Castillo J."/>
            <person name="Vollmers C."/>
            <person name="Beinart R.A."/>
            <person name="Corbett-Detig R."/>
        </authorList>
    </citation>
    <scope>NUCLEOTIDE SEQUENCE [LARGE SCALE GENOMIC DNA]</scope>
    <source>
        <strain evidence="2">Santa_Monica_outfall</strain>
    </source>
</reference>
<dbReference type="SUPFAM" id="SSF55785">
    <property type="entry name" value="PYP-like sensor domain (PAS domain)"/>
    <property type="match status" value="1"/>
</dbReference>
<dbReference type="InterPro" id="IPR000700">
    <property type="entry name" value="PAS-assoc_C"/>
</dbReference>
<name>A0A6N0I0Y6_9GAMM</name>
<dbReference type="InterPro" id="IPR035965">
    <property type="entry name" value="PAS-like_dom_sf"/>
</dbReference>
<dbReference type="Gene3D" id="3.30.450.20">
    <property type="entry name" value="PAS domain"/>
    <property type="match status" value="1"/>
</dbReference>
<dbReference type="AlphaFoldDB" id="A0A6N0I0Y6"/>
<dbReference type="PROSITE" id="PS50113">
    <property type="entry name" value="PAC"/>
    <property type="match status" value="1"/>
</dbReference>
<organism evidence="2 3">
    <name type="scientific">Candidatus Reidiella endopervernicosa</name>
    <dbReference type="NCBI Taxonomy" id="2738883"/>
    <lineage>
        <taxon>Bacteria</taxon>
        <taxon>Pseudomonadati</taxon>
        <taxon>Pseudomonadota</taxon>
        <taxon>Gammaproteobacteria</taxon>
        <taxon>Candidatus Reidiella</taxon>
    </lineage>
</organism>
<dbReference type="Proteomes" id="UP000509658">
    <property type="component" value="Chromosome"/>
</dbReference>
<keyword evidence="3" id="KW-1185">Reference proteome</keyword>
<dbReference type="InterPro" id="IPR000014">
    <property type="entry name" value="PAS"/>
</dbReference>
<dbReference type="InterPro" id="IPR013655">
    <property type="entry name" value="PAS_fold_3"/>
</dbReference>
<sequence>MRLGELNIELLKSDAKYRRLVGNLQGICSFVKCKGIVNYVTPSIKSLLGYLPEQVCEHRYDDFLADIPSQNKVKQRMEETLHGKQQTVFEAEVQHKDGSTRTFDITAVPINDESGKVASVEGVAHEITYKRWQRRHFNAIWRIRALLHRSCIFHWRTYRSQKSSP</sequence>
<feature type="domain" description="PAC" evidence="1">
    <location>
        <begin position="87"/>
        <end position="139"/>
    </location>
</feature>
<dbReference type="NCBIfam" id="TIGR00229">
    <property type="entry name" value="sensory_box"/>
    <property type="match status" value="1"/>
</dbReference>
<evidence type="ECO:0000313" key="2">
    <source>
        <dbReference type="EMBL" id="QKQ28288.1"/>
    </source>
</evidence>
<evidence type="ECO:0000259" key="1">
    <source>
        <dbReference type="PROSITE" id="PS50113"/>
    </source>
</evidence>
<dbReference type="CDD" id="cd00130">
    <property type="entry name" value="PAS"/>
    <property type="match status" value="1"/>
</dbReference>